<accession>U7QFV2</accession>
<reference evidence="1 2" key="1">
    <citation type="journal article" date="2013" name="Front. Microbiol.">
        <title>Comparative genomic analyses of the cyanobacterium, Lyngbya aestuarii BL J, a powerful hydrogen producer.</title>
        <authorList>
            <person name="Kothari A."/>
            <person name="Vaughn M."/>
            <person name="Garcia-Pichel F."/>
        </authorList>
    </citation>
    <scope>NUCLEOTIDE SEQUENCE [LARGE SCALE GENOMIC DNA]</scope>
    <source>
        <strain evidence="1 2">BL J</strain>
    </source>
</reference>
<organism evidence="1 2">
    <name type="scientific">Lyngbya aestuarii BL J</name>
    <dbReference type="NCBI Taxonomy" id="1348334"/>
    <lineage>
        <taxon>Bacteria</taxon>
        <taxon>Bacillati</taxon>
        <taxon>Cyanobacteriota</taxon>
        <taxon>Cyanophyceae</taxon>
        <taxon>Oscillatoriophycideae</taxon>
        <taxon>Oscillatoriales</taxon>
        <taxon>Microcoleaceae</taxon>
        <taxon>Lyngbya</taxon>
    </lineage>
</organism>
<name>U7QFV2_9CYAN</name>
<proteinExistence type="predicted"/>
<sequence>MNFSEVCDRKLFFCTQDRILLASLSETYFFTKPTLVQCFT</sequence>
<protein>
    <submittedName>
        <fullName evidence="1">Uncharacterized protein</fullName>
    </submittedName>
</protein>
<keyword evidence="2" id="KW-1185">Reference proteome</keyword>
<dbReference type="EMBL" id="AUZM01000030">
    <property type="protein sequence ID" value="ERT06788.1"/>
    <property type="molecule type" value="Genomic_DNA"/>
</dbReference>
<dbReference type="AlphaFoldDB" id="U7QFV2"/>
<gene>
    <name evidence="1" type="ORF">M595_3251</name>
</gene>
<evidence type="ECO:0000313" key="2">
    <source>
        <dbReference type="Proteomes" id="UP000017127"/>
    </source>
</evidence>
<evidence type="ECO:0000313" key="1">
    <source>
        <dbReference type="EMBL" id="ERT06788.1"/>
    </source>
</evidence>
<comment type="caution">
    <text evidence="1">The sequence shown here is derived from an EMBL/GenBank/DDBJ whole genome shotgun (WGS) entry which is preliminary data.</text>
</comment>
<dbReference type="Proteomes" id="UP000017127">
    <property type="component" value="Unassembled WGS sequence"/>
</dbReference>